<dbReference type="EMBL" id="AP028056">
    <property type="protein sequence ID" value="BEH02073.1"/>
    <property type="molecule type" value="Genomic_DNA"/>
</dbReference>
<gene>
    <name evidence="2" type="ORF">brsh051_13540</name>
</gene>
<evidence type="ECO:0000256" key="1">
    <source>
        <dbReference type="SAM" id="Phobius"/>
    </source>
</evidence>
<keyword evidence="1" id="KW-0472">Membrane</keyword>
<name>A0AAN0K6N3_9ACTN</name>
<keyword evidence="1" id="KW-0812">Transmembrane</keyword>
<sequence length="75" mass="7978">MNDMELARPTQATTPRLLHRAVGTLIVWRAAVHRDQRGLSQSTENAVLLTGAVAIALTVIGLVGNYVATKLGELG</sequence>
<dbReference type="KEGG" id="broo:brsh051_13540"/>
<dbReference type="RefSeq" id="WP_286268380.1">
    <property type="nucleotide sequence ID" value="NZ_AP028056.1"/>
</dbReference>
<proteinExistence type="predicted"/>
<keyword evidence="3" id="KW-1185">Reference proteome</keyword>
<reference evidence="2" key="1">
    <citation type="journal article" date="2024" name="Int. J. Syst. Evol. Microbiol.">
        <title>Brooklawnia propionicigenes sp. nov., a facultatively anaerobic, propionate-producing bacterium isolated from a methanogenic reactor treating waste from cattle farms.</title>
        <authorList>
            <person name="Akita Y."/>
            <person name="Ueki A."/>
            <person name="Tonouchi A."/>
            <person name="Sugawara Y."/>
            <person name="Honma S."/>
            <person name="Kaku N."/>
            <person name="Ueki K."/>
        </authorList>
    </citation>
    <scope>NUCLEOTIDE SEQUENCE</scope>
    <source>
        <strain evidence="2">SH051</strain>
    </source>
</reference>
<accession>A0AAN0K6N3</accession>
<feature type="transmembrane region" description="Helical" evidence="1">
    <location>
        <begin position="46"/>
        <end position="68"/>
    </location>
</feature>
<evidence type="ECO:0000313" key="3">
    <source>
        <dbReference type="Proteomes" id="UP001431656"/>
    </source>
</evidence>
<protein>
    <submittedName>
        <fullName evidence="2">Uncharacterized protein</fullName>
    </submittedName>
</protein>
<keyword evidence="1" id="KW-1133">Transmembrane helix</keyword>
<evidence type="ECO:0000313" key="2">
    <source>
        <dbReference type="EMBL" id="BEH02073.1"/>
    </source>
</evidence>
<dbReference type="Proteomes" id="UP001431656">
    <property type="component" value="Chromosome"/>
</dbReference>
<organism evidence="2 3">
    <name type="scientific">Brooklawnia propionicigenes</name>
    <dbReference type="NCBI Taxonomy" id="3041175"/>
    <lineage>
        <taxon>Bacteria</taxon>
        <taxon>Bacillati</taxon>
        <taxon>Actinomycetota</taxon>
        <taxon>Actinomycetes</taxon>
        <taxon>Propionibacteriales</taxon>
        <taxon>Propionibacteriaceae</taxon>
        <taxon>Brooklawnia</taxon>
    </lineage>
</organism>
<dbReference type="AlphaFoldDB" id="A0AAN0K6N3"/>